<dbReference type="Proteomes" id="UP000230088">
    <property type="component" value="Unassembled WGS sequence"/>
</dbReference>
<protein>
    <submittedName>
        <fullName evidence="1">Uncharacterized protein</fullName>
    </submittedName>
</protein>
<name>A0A2H0YMG9_9BACT</name>
<comment type="caution">
    <text evidence="1">The sequence shown here is derived from an EMBL/GenBank/DDBJ whole genome shotgun (WGS) entry which is preliminary data.</text>
</comment>
<proteinExistence type="predicted"/>
<dbReference type="AlphaFoldDB" id="A0A2H0YMG9"/>
<accession>A0A2H0YMG9</accession>
<evidence type="ECO:0000313" key="1">
    <source>
        <dbReference type="EMBL" id="PIS39660.1"/>
    </source>
</evidence>
<gene>
    <name evidence="1" type="ORF">COT33_00760</name>
</gene>
<dbReference type="EMBL" id="PEYD01000012">
    <property type="protein sequence ID" value="PIS39660.1"/>
    <property type="molecule type" value="Genomic_DNA"/>
</dbReference>
<organism evidence="1 2">
    <name type="scientific">Candidatus Nealsonbacteria bacterium CG08_land_8_20_14_0_20_38_20</name>
    <dbReference type="NCBI Taxonomy" id="1974705"/>
    <lineage>
        <taxon>Bacteria</taxon>
        <taxon>Candidatus Nealsoniibacteriota</taxon>
    </lineage>
</organism>
<evidence type="ECO:0000313" key="2">
    <source>
        <dbReference type="Proteomes" id="UP000230088"/>
    </source>
</evidence>
<reference evidence="2" key="1">
    <citation type="submission" date="2017-09" db="EMBL/GenBank/DDBJ databases">
        <title>Depth-based differentiation of microbial function through sediment-hosted aquifers and enrichment of novel symbionts in the deep terrestrial subsurface.</title>
        <authorList>
            <person name="Probst A.J."/>
            <person name="Ladd B."/>
            <person name="Jarett J.K."/>
            <person name="Geller-Mcgrath D.E."/>
            <person name="Sieber C.M.K."/>
            <person name="Emerson J.B."/>
            <person name="Anantharaman K."/>
            <person name="Thomas B.C."/>
            <person name="Malmstrom R."/>
            <person name="Stieglmeier M."/>
            <person name="Klingl A."/>
            <person name="Woyke T."/>
            <person name="Ryan C.M."/>
            <person name="Banfield J.F."/>
        </authorList>
    </citation>
    <scope>NUCLEOTIDE SEQUENCE [LARGE SCALE GENOMIC DNA]</scope>
</reference>
<sequence length="165" mass="19499">MREGEPKREPVKNEGGLDEQIKRDILEHLNYQEKKTQSLIEVGKRLTFTYPKSREAYLKTKDFFRNYYEKAIKQLEKGQLGEELLSELSSPSKEEYNFKKEIQIYQNLLNKLTPEQRKGDVGKFIIEKLSSSEVAYLSYKAERRGWLEKLSKKFGREKGNERKGI</sequence>